<dbReference type="EMBL" id="CP159289">
    <property type="protein sequence ID" value="XCH23534.1"/>
    <property type="molecule type" value="Genomic_DNA"/>
</dbReference>
<proteinExistence type="predicted"/>
<sequence>MTRALQAVGSGSGSADEFIAMVSEELDRYAIDYRIAIDNDDVINLAGQYRELIRKWETLPEGDGIELDFPIENWA</sequence>
<evidence type="ECO:0000313" key="1">
    <source>
        <dbReference type="EMBL" id="XCH23534.1"/>
    </source>
</evidence>
<accession>A0AAU8FG22</accession>
<reference evidence="1" key="1">
    <citation type="submission" date="2024-06" db="EMBL/GenBank/DDBJ databases">
        <title>Sequencing and assembly of the genome of Dyadobacter sp. strain 676, a symbiont of Cyamopsis tetragonoloba.</title>
        <authorList>
            <person name="Guro P."/>
            <person name="Sazanova A."/>
            <person name="Kuznetsova I."/>
            <person name="Belimov A."/>
            <person name="Safronova V."/>
        </authorList>
    </citation>
    <scope>NUCLEOTIDE SEQUENCE</scope>
    <source>
        <strain evidence="1">676</strain>
    </source>
</reference>
<dbReference type="RefSeq" id="WP_353718858.1">
    <property type="nucleotide sequence ID" value="NZ_CP159289.1"/>
</dbReference>
<protein>
    <submittedName>
        <fullName evidence="1">Uncharacterized protein</fullName>
    </submittedName>
</protein>
<organism evidence="1">
    <name type="scientific">Dyadobacter sp. 676</name>
    <dbReference type="NCBI Taxonomy" id="3088362"/>
    <lineage>
        <taxon>Bacteria</taxon>
        <taxon>Pseudomonadati</taxon>
        <taxon>Bacteroidota</taxon>
        <taxon>Cytophagia</taxon>
        <taxon>Cytophagales</taxon>
        <taxon>Spirosomataceae</taxon>
        <taxon>Dyadobacter</taxon>
    </lineage>
</organism>
<name>A0AAU8FG22_9BACT</name>
<dbReference type="AlphaFoldDB" id="A0AAU8FG22"/>
<gene>
    <name evidence="1" type="ORF">ABV298_25010</name>
</gene>